<organism evidence="1 2">
    <name type="scientific">Panicum virgatum</name>
    <name type="common">Blackwell switchgrass</name>
    <dbReference type="NCBI Taxonomy" id="38727"/>
    <lineage>
        <taxon>Eukaryota</taxon>
        <taxon>Viridiplantae</taxon>
        <taxon>Streptophyta</taxon>
        <taxon>Embryophyta</taxon>
        <taxon>Tracheophyta</taxon>
        <taxon>Spermatophyta</taxon>
        <taxon>Magnoliopsida</taxon>
        <taxon>Liliopsida</taxon>
        <taxon>Poales</taxon>
        <taxon>Poaceae</taxon>
        <taxon>PACMAD clade</taxon>
        <taxon>Panicoideae</taxon>
        <taxon>Panicodae</taxon>
        <taxon>Paniceae</taxon>
        <taxon>Panicinae</taxon>
        <taxon>Panicum</taxon>
        <taxon>Panicum sect. Hiantes</taxon>
    </lineage>
</organism>
<dbReference type="Proteomes" id="UP000823388">
    <property type="component" value="Chromosome 8K"/>
</dbReference>
<reference evidence="1" key="1">
    <citation type="submission" date="2020-05" db="EMBL/GenBank/DDBJ databases">
        <title>WGS assembly of Panicum virgatum.</title>
        <authorList>
            <person name="Lovell J.T."/>
            <person name="Jenkins J."/>
            <person name="Shu S."/>
            <person name="Juenger T.E."/>
            <person name="Schmutz J."/>
        </authorList>
    </citation>
    <scope>NUCLEOTIDE SEQUENCE</scope>
    <source>
        <strain evidence="1">AP13</strain>
    </source>
</reference>
<comment type="caution">
    <text evidence="1">The sequence shown here is derived from an EMBL/GenBank/DDBJ whole genome shotgun (WGS) entry which is preliminary data.</text>
</comment>
<protein>
    <submittedName>
        <fullName evidence="1">Uncharacterized protein</fullName>
    </submittedName>
</protein>
<evidence type="ECO:0000313" key="1">
    <source>
        <dbReference type="EMBL" id="KAG2562098.1"/>
    </source>
</evidence>
<proteinExistence type="predicted"/>
<dbReference type="EMBL" id="CM029051">
    <property type="protein sequence ID" value="KAG2562098.1"/>
    <property type="molecule type" value="Genomic_DNA"/>
</dbReference>
<evidence type="ECO:0000313" key="2">
    <source>
        <dbReference type="Proteomes" id="UP000823388"/>
    </source>
</evidence>
<name>A0A8T0PMG2_PANVG</name>
<dbReference type="AlphaFoldDB" id="A0A8T0PMG2"/>
<gene>
    <name evidence="1" type="ORF">PVAP13_8KG120906</name>
</gene>
<sequence>MVLCAAIVCHISGAPWMTTYHIADHRDDHWPEEPYTLMTTLNMRARRTASSSMHVRRYIRLCMCVCVDYLEMTRRLARNCWLYGIFISAKNSSDGWRLSIGFFIDGSRVFR</sequence>
<accession>A0A8T0PMG2</accession>
<keyword evidence="2" id="KW-1185">Reference proteome</keyword>